<organism evidence="2 3">
    <name type="scientific">Ficus carica</name>
    <name type="common">Common fig</name>
    <dbReference type="NCBI Taxonomy" id="3494"/>
    <lineage>
        <taxon>Eukaryota</taxon>
        <taxon>Viridiplantae</taxon>
        <taxon>Streptophyta</taxon>
        <taxon>Embryophyta</taxon>
        <taxon>Tracheophyta</taxon>
        <taxon>Spermatophyta</taxon>
        <taxon>Magnoliopsida</taxon>
        <taxon>eudicotyledons</taxon>
        <taxon>Gunneridae</taxon>
        <taxon>Pentapetalae</taxon>
        <taxon>rosids</taxon>
        <taxon>fabids</taxon>
        <taxon>Rosales</taxon>
        <taxon>Moraceae</taxon>
        <taxon>Ficeae</taxon>
        <taxon>Ficus</taxon>
    </lineage>
</organism>
<name>A0AA88DUK0_FICCA</name>
<reference evidence="2" key="1">
    <citation type="submission" date="2023-07" db="EMBL/GenBank/DDBJ databases">
        <title>draft genome sequence of fig (Ficus carica).</title>
        <authorList>
            <person name="Takahashi T."/>
            <person name="Nishimura K."/>
        </authorList>
    </citation>
    <scope>NUCLEOTIDE SEQUENCE</scope>
</reference>
<evidence type="ECO:0000313" key="2">
    <source>
        <dbReference type="EMBL" id="GMN62222.1"/>
    </source>
</evidence>
<keyword evidence="3" id="KW-1185">Reference proteome</keyword>
<dbReference type="AlphaFoldDB" id="A0AA88DUK0"/>
<proteinExistence type="predicted"/>
<feature type="compositionally biased region" description="Pro residues" evidence="1">
    <location>
        <begin position="36"/>
        <end position="49"/>
    </location>
</feature>
<gene>
    <name evidence="2" type="ORF">TIFTF001_031292</name>
</gene>
<accession>A0AA88DUK0</accession>
<sequence length="145" mass="15379">MLPLARSHPTRDPVCPQRAGVEALAKTTAPHDKPLPPKNAPEHPLPPPYQTTSLSHADVGDRPPPNPADIESPHLPARSYPTCDLGPRHPTPQALMTSPSSPEACIPGVGPPPPTSSPQRASRCSRWPDPTPPATQSARNPPPSR</sequence>
<dbReference type="Proteomes" id="UP001187192">
    <property type="component" value="Unassembled WGS sequence"/>
</dbReference>
<evidence type="ECO:0000256" key="1">
    <source>
        <dbReference type="SAM" id="MobiDB-lite"/>
    </source>
</evidence>
<dbReference type="EMBL" id="BTGU01000125">
    <property type="protein sequence ID" value="GMN62222.1"/>
    <property type="molecule type" value="Genomic_DNA"/>
</dbReference>
<comment type="caution">
    <text evidence="2">The sequence shown here is derived from an EMBL/GenBank/DDBJ whole genome shotgun (WGS) entry which is preliminary data.</text>
</comment>
<protein>
    <submittedName>
        <fullName evidence="2">Uncharacterized protein</fullName>
    </submittedName>
</protein>
<feature type="region of interest" description="Disordered" evidence="1">
    <location>
        <begin position="1"/>
        <end position="145"/>
    </location>
</feature>
<evidence type="ECO:0000313" key="3">
    <source>
        <dbReference type="Proteomes" id="UP001187192"/>
    </source>
</evidence>